<dbReference type="EnsemblMetazoa" id="PPAI010964-RA">
    <property type="protein sequence ID" value="PPAI010964-PA"/>
    <property type="gene ID" value="PPAI010964"/>
</dbReference>
<keyword evidence="4" id="KW-0732">Signal</keyword>
<dbReference type="Proteomes" id="UP000092462">
    <property type="component" value="Unassembled WGS sequence"/>
</dbReference>
<dbReference type="InterPro" id="IPR011042">
    <property type="entry name" value="6-blade_b-propeller_TolB-like"/>
</dbReference>
<dbReference type="VEuPathDB" id="VectorBase:PPAPM1_008218"/>
<comment type="similarity">
    <text evidence="2">Belongs to the major royal jelly protein family.</text>
</comment>
<dbReference type="VEuPathDB" id="VectorBase:PPAI010964"/>
<dbReference type="SUPFAM" id="SSF63829">
    <property type="entry name" value="Calcium-dependent phosphotriesterase"/>
    <property type="match status" value="1"/>
</dbReference>
<keyword evidence="6" id="KW-1185">Reference proteome</keyword>
<dbReference type="GO" id="GO:0005576">
    <property type="term" value="C:extracellular region"/>
    <property type="evidence" value="ECO:0007669"/>
    <property type="project" value="UniProtKB-SubCell"/>
</dbReference>
<dbReference type="InterPro" id="IPR017996">
    <property type="entry name" value="MRJP/yellow-related"/>
</dbReference>
<dbReference type="EMBL" id="AJVK01019452">
    <property type="status" value="NOT_ANNOTATED_CDS"/>
    <property type="molecule type" value="Genomic_DNA"/>
</dbReference>
<accession>A0A1B0DQY1</accession>
<organism evidence="5 6">
    <name type="scientific">Phlebotomus papatasi</name>
    <name type="common">Sandfly</name>
    <dbReference type="NCBI Taxonomy" id="29031"/>
    <lineage>
        <taxon>Eukaryota</taxon>
        <taxon>Metazoa</taxon>
        <taxon>Ecdysozoa</taxon>
        <taxon>Arthropoda</taxon>
        <taxon>Hexapoda</taxon>
        <taxon>Insecta</taxon>
        <taxon>Pterygota</taxon>
        <taxon>Neoptera</taxon>
        <taxon>Endopterygota</taxon>
        <taxon>Diptera</taxon>
        <taxon>Nematocera</taxon>
        <taxon>Psychodoidea</taxon>
        <taxon>Psychodidae</taxon>
        <taxon>Phlebotomus</taxon>
        <taxon>Phlebotomus</taxon>
    </lineage>
</organism>
<comment type="subcellular location">
    <subcellularLocation>
        <location evidence="1">Secreted</location>
    </subcellularLocation>
</comment>
<dbReference type="Gene3D" id="2.120.10.30">
    <property type="entry name" value="TolB, C-terminal domain"/>
    <property type="match status" value="1"/>
</dbReference>
<evidence type="ECO:0008006" key="7">
    <source>
        <dbReference type="Google" id="ProtNLM"/>
    </source>
</evidence>
<dbReference type="AlphaFoldDB" id="A0A1B0DQY1"/>
<evidence type="ECO:0000256" key="1">
    <source>
        <dbReference type="ARBA" id="ARBA00004613"/>
    </source>
</evidence>
<sequence>MYYWKDVYYENLPYEDDTLIGKYPYHIPANNDVVGIGYHAKSGIMLATVGRIRAGVPSTLNAFCVADYDKESSPKLWGFPSYRRNTLKSYFYEGFDKYSRQLNSDFTTYSAGYYTHFFESELSNPITEYSIISVYHPNIDDQCNRLYVVDTGVLSYGVSEIYNVQNPAIIVFDLPSNACQRRQFPVIRRIDIPNNFWKNPIGFVYIAIDHQARKSCDDVFLYITNTMDSSLTVYDYKRGSFWAFSDPSMGPIITESQMVFNNYFNYDFRLGIMNVALGWTDNTGSRNAYFAPGSSTSEYIVSTKLLKTPQRTPLKYNPLEFFLIGHRGCNSQAFKQVFDSATGIMFFAELQSKKIRCWNTQLPLNTDTIATVFESEALQFVSEINVDTDGYLWFHSCHLPLAYLNLFSDTLVQTLHCIRNTFPKQRNITEICEGQMTRMEPEVSIFIDVDLGNELKGF</sequence>
<name>A0A1B0DQY1_PHLPP</name>
<evidence type="ECO:0000256" key="2">
    <source>
        <dbReference type="ARBA" id="ARBA00009127"/>
    </source>
</evidence>
<evidence type="ECO:0000256" key="3">
    <source>
        <dbReference type="ARBA" id="ARBA00022525"/>
    </source>
</evidence>
<dbReference type="Pfam" id="PF03022">
    <property type="entry name" value="MRJP"/>
    <property type="match status" value="1"/>
</dbReference>
<keyword evidence="3" id="KW-0964">Secreted</keyword>
<proteinExistence type="inferred from homology"/>
<dbReference type="PANTHER" id="PTHR10009:SF11">
    <property type="entry name" value="RH54244P"/>
    <property type="match status" value="1"/>
</dbReference>
<evidence type="ECO:0000313" key="6">
    <source>
        <dbReference type="Proteomes" id="UP000092462"/>
    </source>
</evidence>
<evidence type="ECO:0000256" key="4">
    <source>
        <dbReference type="ARBA" id="ARBA00022729"/>
    </source>
</evidence>
<protein>
    <recommendedName>
        <fullName evidence="7">Bee-milk protein</fullName>
    </recommendedName>
</protein>
<evidence type="ECO:0000313" key="5">
    <source>
        <dbReference type="EnsemblMetazoa" id="PPAI010964-PA"/>
    </source>
</evidence>
<dbReference type="PANTHER" id="PTHR10009">
    <property type="entry name" value="PROTEIN YELLOW-RELATED"/>
    <property type="match status" value="1"/>
</dbReference>
<reference evidence="5" key="1">
    <citation type="submission" date="2022-08" db="UniProtKB">
        <authorList>
            <consortium name="EnsemblMetazoa"/>
        </authorList>
    </citation>
    <scope>IDENTIFICATION</scope>
    <source>
        <strain evidence="5">Israel</strain>
    </source>
</reference>